<evidence type="ECO:0000259" key="3">
    <source>
        <dbReference type="PROSITE" id="PS51841"/>
    </source>
</evidence>
<dbReference type="Pfam" id="PF00932">
    <property type="entry name" value="LTD"/>
    <property type="match status" value="4"/>
</dbReference>
<name>A0A1F5PJX3_9BACT</name>
<proteinExistence type="predicted"/>
<dbReference type="AlphaFoldDB" id="A0A1F5PJX3"/>
<dbReference type="EMBL" id="MFEY01000007">
    <property type="protein sequence ID" value="OGE90167.1"/>
    <property type="molecule type" value="Genomic_DNA"/>
</dbReference>
<feature type="transmembrane region" description="Helical" evidence="2">
    <location>
        <begin position="672"/>
        <end position="689"/>
    </location>
</feature>
<dbReference type="Gene3D" id="2.60.40.1260">
    <property type="entry name" value="Lamin Tail domain"/>
    <property type="match status" value="3"/>
</dbReference>
<dbReference type="PANTHER" id="PTHR37397">
    <property type="entry name" value="SI:CH211-183D21.1"/>
    <property type="match status" value="1"/>
</dbReference>
<dbReference type="InterPro" id="IPR036415">
    <property type="entry name" value="Lamin_tail_dom_sf"/>
</dbReference>
<comment type="caution">
    <text evidence="4">The sequence shown here is derived from an EMBL/GenBank/DDBJ whole genome shotgun (WGS) entry which is preliminary data.</text>
</comment>
<evidence type="ECO:0000256" key="2">
    <source>
        <dbReference type="SAM" id="Phobius"/>
    </source>
</evidence>
<dbReference type="PANTHER" id="PTHR37397:SF1">
    <property type="entry name" value="LTD DOMAIN-CONTAINING PROTEIN"/>
    <property type="match status" value="1"/>
</dbReference>
<evidence type="ECO:0000256" key="1">
    <source>
        <dbReference type="SAM" id="MobiDB-lite"/>
    </source>
</evidence>
<feature type="domain" description="LTD" evidence="3">
    <location>
        <begin position="227"/>
        <end position="444"/>
    </location>
</feature>
<protein>
    <recommendedName>
        <fullName evidence="3">LTD domain-containing protein</fullName>
    </recommendedName>
</protein>
<keyword evidence="2" id="KW-0812">Transmembrane</keyword>
<feature type="domain" description="LTD" evidence="3">
    <location>
        <begin position="516"/>
        <end position="618"/>
    </location>
</feature>
<feature type="region of interest" description="Disordered" evidence="1">
    <location>
        <begin position="157"/>
        <end position="237"/>
    </location>
</feature>
<organism evidence="4 5">
    <name type="scientific">Candidatus Doudnabacteria bacterium RIFCSPHIGHO2_12_FULL_48_16</name>
    <dbReference type="NCBI Taxonomy" id="1817838"/>
    <lineage>
        <taxon>Bacteria</taxon>
        <taxon>Candidatus Doudnaibacteriota</taxon>
    </lineage>
</organism>
<dbReference type="InterPro" id="IPR001322">
    <property type="entry name" value="Lamin_tail_dom"/>
</dbReference>
<gene>
    <name evidence="4" type="ORF">A3E29_03635</name>
</gene>
<keyword evidence="2" id="KW-1133">Transmembrane helix</keyword>
<evidence type="ECO:0000313" key="5">
    <source>
        <dbReference type="Proteomes" id="UP000177682"/>
    </source>
</evidence>
<evidence type="ECO:0000313" key="4">
    <source>
        <dbReference type="EMBL" id="OGE90167.1"/>
    </source>
</evidence>
<accession>A0A1F5PJX3</accession>
<feature type="compositionally biased region" description="Pro residues" evidence="1">
    <location>
        <begin position="199"/>
        <end position="212"/>
    </location>
</feature>
<keyword evidence="2" id="KW-0472">Membrane</keyword>
<feature type="domain" description="LTD" evidence="3">
    <location>
        <begin position="16"/>
        <end position="141"/>
    </location>
</feature>
<sequence length="708" mass="75680">MKPIPRKICFIIGVLIFLPFLARADTDHLVISQIQITGGSGKTTNDFVEIYNPTSSDIDLKGYRLVKRTKTGTTDTALKSWTASTIVKAHGFYLWANSSFTDISAAPDTSTTGSIADDNAVALRNGANDTGAIIDSVAWGQATNAFVEGSAFAANPGTNQSLERLPGGEAGNGLDTNNNSTDFMEVSGHPRNSSATPTPALPLAPEPPPADPPADGLPASEATPPAETSGTSAPAPPLYSSAIVVSEFAPNPEGPDGGEEWVELYNDSSSEVDLSDWILDDAGQSGLVGSSAYVIPGQTKVAAKSFLVIDLLDGSFALNNTGGDTLRLMWPDKQELRLVAYKEPAKENETYARQDDGSFAWTSFVTKGAANQFGAGAVAPPVTAPAQLQIKFNEIFPNPAGSDSGGEWVEILNTGSEPVYLHNWILDDGASDQAIRSSAYKIQSPIVYPGGLAVIMIPAGRFALDNTGSETVRLFNENKILIDSVTFEAGKEGQSYALLAGQWIWIDPTPNAVNEARPEELEPVSSGLLISELYPEPSTSGQEFIELFNSGSQPLDLHGWQVADAASKYTFHSPIIEPGHYYVLLKSESNLALNNSGKETITVIDPAGQIISSLEYEDAPKNQSYNLLPDGTFAWSLLATPGELNQIKIASLGASGQVLGATLPRTGNDLPFTLWDGFVIWSIFWYIYIRLNRDPNLRMHPNITNSCS</sequence>
<reference evidence="4 5" key="1">
    <citation type="journal article" date="2016" name="Nat. Commun.">
        <title>Thousands of microbial genomes shed light on interconnected biogeochemical processes in an aquifer system.</title>
        <authorList>
            <person name="Anantharaman K."/>
            <person name="Brown C.T."/>
            <person name="Hug L.A."/>
            <person name="Sharon I."/>
            <person name="Castelle C.J."/>
            <person name="Probst A.J."/>
            <person name="Thomas B.C."/>
            <person name="Singh A."/>
            <person name="Wilkins M.J."/>
            <person name="Karaoz U."/>
            <person name="Brodie E.L."/>
            <person name="Williams K.H."/>
            <person name="Hubbard S.S."/>
            <person name="Banfield J.F."/>
        </authorList>
    </citation>
    <scope>NUCLEOTIDE SEQUENCE [LARGE SCALE GENOMIC DNA]</scope>
</reference>
<dbReference type="PROSITE" id="PS51841">
    <property type="entry name" value="LTD"/>
    <property type="match status" value="3"/>
</dbReference>
<dbReference type="SUPFAM" id="SSF74853">
    <property type="entry name" value="Lamin A/C globular tail domain"/>
    <property type="match status" value="4"/>
</dbReference>
<dbReference type="Proteomes" id="UP000177682">
    <property type="component" value="Unassembled WGS sequence"/>
</dbReference>